<keyword evidence="9 11" id="KW-0472">Membrane</keyword>
<protein>
    <submittedName>
        <fullName evidence="15">TonB-dependent receptor</fullName>
    </submittedName>
</protein>
<keyword evidence="5 11" id="KW-0812">Transmembrane</keyword>
<dbReference type="PANTHER" id="PTHR32552">
    <property type="entry name" value="FERRICHROME IRON RECEPTOR-RELATED"/>
    <property type="match status" value="1"/>
</dbReference>
<dbReference type="SUPFAM" id="SSF56935">
    <property type="entry name" value="Porins"/>
    <property type="match status" value="1"/>
</dbReference>
<keyword evidence="8 12" id="KW-0798">TonB box</keyword>
<evidence type="ECO:0000313" key="16">
    <source>
        <dbReference type="Proteomes" id="UP001059934"/>
    </source>
</evidence>
<keyword evidence="16" id="KW-1185">Reference proteome</keyword>
<name>A0ABY5TNR3_9GAMM</name>
<keyword evidence="3 11" id="KW-1134">Transmembrane beta strand</keyword>
<dbReference type="Proteomes" id="UP001059934">
    <property type="component" value="Chromosome"/>
</dbReference>
<gene>
    <name evidence="15" type="ORF">NYF23_02445</name>
</gene>
<proteinExistence type="inferred from homology"/>
<evidence type="ECO:0000256" key="1">
    <source>
        <dbReference type="ARBA" id="ARBA00004571"/>
    </source>
</evidence>
<evidence type="ECO:0000256" key="7">
    <source>
        <dbReference type="ARBA" id="ARBA00023065"/>
    </source>
</evidence>
<sequence length="740" mass="81460">MKYFSQSVLAAAILVPIYIVPVQAQPTLEEIVVSARKRAESLEDSPISATAFTEDAIRQAGIQSAQDFVNLTPNVTLVQTQNAGNSFLNIRGVSQARNSEMSAAVLIDGVLMSNPAQLNQQLFDIEQVEVLRGPQGALYGRNAIGGAITITTKAPSDDVEGVIEVGAGSGGSSNLRGSISGPVGDSDNVHFRLSGSYTDTDGHLKNTYLNQMADPATDQSMRFRLNWDVSDSMSVDFRLSHSALETQALYFVIDAEADDTDLDIRVNNPGNNERNFLSSSLKVEWDTDGGTWTSITAYDDLDEVLSGDQFSFTPRAESYFNYDAFGQFINSLTGDSVTDLSQNQYLEVESLSQEIRYTSPDDQALKYIVGAYAISTDRYISTGNQIDRGLGVFDVYKDFRPSVFVDPTNISPQLNILADTQDNFAWAVFGQVSMDLSETVELSASVRYDRDTRENTTATPELYNTSGLDLQFGDARKESWSEVQPKLTLRWQPKEDTTYYADYSRGFRSGGFNQTGVGEAVPTAGVSDVFDAQVAQTFEVGAKSFFMDRRISASLALYRTDFDNAYFFLFDPGTSTQNLGTIDEVTYSGLELEANALISDSLSAYIGIGITDSEINKAADPSHVGNQAPLVSETTMNIGATYRRNTGLFGGAADFIGRFDYQYTGETWWEPGNVTSRSPVTVVDFRVGFEAEGDWSLMLWSKNAFDEEYNTEFSPGPAPGYNFLWKALPNRWGVEFMKRF</sequence>
<dbReference type="Pfam" id="PF07715">
    <property type="entry name" value="Plug"/>
    <property type="match status" value="1"/>
</dbReference>
<keyword evidence="2 11" id="KW-0813">Transport</keyword>
<evidence type="ECO:0000256" key="4">
    <source>
        <dbReference type="ARBA" id="ARBA00022496"/>
    </source>
</evidence>
<keyword evidence="15" id="KW-0675">Receptor</keyword>
<comment type="similarity">
    <text evidence="11 12">Belongs to the TonB-dependent receptor family.</text>
</comment>
<evidence type="ECO:0000256" key="2">
    <source>
        <dbReference type="ARBA" id="ARBA00022448"/>
    </source>
</evidence>
<feature type="domain" description="TonB-dependent receptor-like beta-barrel" evidence="13">
    <location>
        <begin position="271"/>
        <end position="700"/>
    </location>
</feature>
<dbReference type="InterPro" id="IPR039426">
    <property type="entry name" value="TonB-dep_rcpt-like"/>
</dbReference>
<comment type="subcellular location">
    <subcellularLocation>
        <location evidence="1 11">Cell outer membrane</location>
        <topology evidence="1 11">Multi-pass membrane protein</topology>
    </subcellularLocation>
</comment>
<evidence type="ECO:0000256" key="12">
    <source>
        <dbReference type="RuleBase" id="RU003357"/>
    </source>
</evidence>
<evidence type="ECO:0000259" key="13">
    <source>
        <dbReference type="Pfam" id="PF00593"/>
    </source>
</evidence>
<organism evidence="15 16">
    <name type="scientific">SAR92 clade bacterium H455</name>
    <dbReference type="NCBI Taxonomy" id="2974818"/>
    <lineage>
        <taxon>Bacteria</taxon>
        <taxon>Pseudomonadati</taxon>
        <taxon>Pseudomonadota</taxon>
        <taxon>Gammaproteobacteria</taxon>
        <taxon>Cellvibrionales</taxon>
        <taxon>Porticoccaceae</taxon>
        <taxon>SAR92 clade</taxon>
    </lineage>
</organism>
<dbReference type="Gene3D" id="2.40.170.20">
    <property type="entry name" value="TonB-dependent receptor, beta-barrel domain"/>
    <property type="match status" value="1"/>
</dbReference>
<accession>A0ABY5TNR3</accession>
<evidence type="ECO:0000256" key="6">
    <source>
        <dbReference type="ARBA" id="ARBA00023004"/>
    </source>
</evidence>
<keyword evidence="7" id="KW-0406">Ion transport</keyword>
<evidence type="ECO:0000256" key="3">
    <source>
        <dbReference type="ARBA" id="ARBA00022452"/>
    </source>
</evidence>
<keyword evidence="6" id="KW-0408">Iron</keyword>
<dbReference type="PANTHER" id="PTHR32552:SF81">
    <property type="entry name" value="TONB-DEPENDENT OUTER MEMBRANE RECEPTOR"/>
    <property type="match status" value="1"/>
</dbReference>
<evidence type="ECO:0000259" key="14">
    <source>
        <dbReference type="Pfam" id="PF07715"/>
    </source>
</evidence>
<dbReference type="Pfam" id="PF00593">
    <property type="entry name" value="TonB_dep_Rec_b-barrel"/>
    <property type="match status" value="1"/>
</dbReference>
<evidence type="ECO:0000256" key="5">
    <source>
        <dbReference type="ARBA" id="ARBA00022692"/>
    </source>
</evidence>
<dbReference type="PROSITE" id="PS52016">
    <property type="entry name" value="TONB_DEPENDENT_REC_3"/>
    <property type="match status" value="1"/>
</dbReference>
<evidence type="ECO:0000256" key="9">
    <source>
        <dbReference type="ARBA" id="ARBA00023136"/>
    </source>
</evidence>
<evidence type="ECO:0000256" key="11">
    <source>
        <dbReference type="PROSITE-ProRule" id="PRU01360"/>
    </source>
</evidence>
<dbReference type="InterPro" id="IPR036942">
    <property type="entry name" value="Beta-barrel_TonB_sf"/>
</dbReference>
<evidence type="ECO:0000256" key="10">
    <source>
        <dbReference type="ARBA" id="ARBA00023237"/>
    </source>
</evidence>
<evidence type="ECO:0000256" key="8">
    <source>
        <dbReference type="ARBA" id="ARBA00023077"/>
    </source>
</evidence>
<dbReference type="EMBL" id="CP103416">
    <property type="protein sequence ID" value="UVW35482.1"/>
    <property type="molecule type" value="Genomic_DNA"/>
</dbReference>
<feature type="domain" description="TonB-dependent receptor plug" evidence="14">
    <location>
        <begin position="42"/>
        <end position="147"/>
    </location>
</feature>
<keyword evidence="4" id="KW-0410">Iron transport</keyword>
<dbReference type="InterPro" id="IPR012910">
    <property type="entry name" value="Plug_dom"/>
</dbReference>
<evidence type="ECO:0000313" key="15">
    <source>
        <dbReference type="EMBL" id="UVW35482.1"/>
    </source>
</evidence>
<keyword evidence="10 11" id="KW-0998">Cell outer membrane</keyword>
<reference evidence="15" key="1">
    <citation type="submission" date="2022-08" db="EMBL/GenBank/DDBJ databases">
        <title>Catabolic pathway analysis in culturable SAR92 clade bacteria reveals their overlooked roles in DMSP degradation in coastal seas.</title>
        <authorList>
            <person name="He X."/>
            <person name="Zhang X."/>
            <person name="Zhang Y."/>
        </authorList>
    </citation>
    <scope>NUCLEOTIDE SEQUENCE</scope>
    <source>
        <strain evidence="15">H455</strain>
    </source>
</reference>
<dbReference type="InterPro" id="IPR000531">
    <property type="entry name" value="Beta-barrel_TonB"/>
</dbReference>